<organism evidence="1">
    <name type="scientific">viral metagenome</name>
    <dbReference type="NCBI Taxonomy" id="1070528"/>
    <lineage>
        <taxon>unclassified sequences</taxon>
        <taxon>metagenomes</taxon>
        <taxon>organismal metagenomes</taxon>
    </lineage>
</organism>
<evidence type="ECO:0000313" key="1">
    <source>
        <dbReference type="EMBL" id="QHS88230.1"/>
    </source>
</evidence>
<accession>A0A6C0B865</accession>
<proteinExistence type="predicted"/>
<sequence length="106" mass="13000">MHKSNLLYQISLPTDIINIICKFLFYTVEQSIEYHKQKYYDVIRDVPRTKITYTFSQGYMNRLECLVTIVHMNNSHPIWFRIRICNECRQYIKNPIWRTRLFVCQC</sequence>
<reference evidence="1" key="1">
    <citation type="journal article" date="2020" name="Nature">
        <title>Giant virus diversity and host interactions through global metagenomics.</title>
        <authorList>
            <person name="Schulz F."/>
            <person name="Roux S."/>
            <person name="Paez-Espino D."/>
            <person name="Jungbluth S."/>
            <person name="Walsh D.A."/>
            <person name="Denef V.J."/>
            <person name="McMahon K.D."/>
            <person name="Konstantinidis K.T."/>
            <person name="Eloe-Fadrosh E.A."/>
            <person name="Kyrpides N.C."/>
            <person name="Woyke T."/>
        </authorList>
    </citation>
    <scope>NUCLEOTIDE SEQUENCE</scope>
    <source>
        <strain evidence="1">GVMAG-M-3300010158-55</strain>
    </source>
</reference>
<dbReference type="EMBL" id="MN739094">
    <property type="protein sequence ID" value="QHS88230.1"/>
    <property type="molecule type" value="Genomic_DNA"/>
</dbReference>
<dbReference type="AlphaFoldDB" id="A0A6C0B865"/>
<name>A0A6C0B865_9ZZZZ</name>
<protein>
    <submittedName>
        <fullName evidence="1">Uncharacterized protein</fullName>
    </submittedName>
</protein>